<evidence type="ECO:0008006" key="9">
    <source>
        <dbReference type="Google" id="ProtNLM"/>
    </source>
</evidence>
<dbReference type="SMART" id="SM00644">
    <property type="entry name" value="Ami_2"/>
    <property type="match status" value="1"/>
</dbReference>
<dbReference type="SMART" id="SM00701">
    <property type="entry name" value="PGRP"/>
    <property type="match status" value="1"/>
</dbReference>
<dbReference type="EMBL" id="JADBJN010000001">
    <property type="protein sequence ID" value="KAG5679928.1"/>
    <property type="molecule type" value="Genomic_DNA"/>
</dbReference>
<dbReference type="Proteomes" id="UP001107558">
    <property type="component" value="Chromosome 1"/>
</dbReference>
<feature type="domain" description="Peptidoglycan recognition protein family" evidence="6">
    <location>
        <begin position="20"/>
        <end position="162"/>
    </location>
</feature>
<dbReference type="Pfam" id="PF01510">
    <property type="entry name" value="Amidase_2"/>
    <property type="match status" value="1"/>
</dbReference>
<dbReference type="InterPro" id="IPR006619">
    <property type="entry name" value="PGRP_domain_met/bac"/>
</dbReference>
<dbReference type="GO" id="GO:0008745">
    <property type="term" value="F:N-acetylmuramoyl-L-alanine amidase activity"/>
    <property type="evidence" value="ECO:0007669"/>
    <property type="project" value="InterPro"/>
</dbReference>
<evidence type="ECO:0000256" key="2">
    <source>
        <dbReference type="ARBA" id="ARBA00022588"/>
    </source>
</evidence>
<proteinExistence type="inferred from homology"/>
<keyword evidence="8" id="KW-1185">Reference proteome</keyword>
<accession>A0A9J6CDM2</accession>
<comment type="caution">
    <text evidence="7">The sequence shown here is derived from an EMBL/GenBank/DDBJ whole genome shotgun (WGS) entry which is preliminary data.</text>
</comment>
<sequence length="187" mass="20446">MKLLIVLAFVAFASAQTPCQNIRTRAQWGSRSTSLTWMATRPPSGFAIHHTAGARCTTQAACDTQMRNIQNFHMNTNGWADIGYNFCIGDPGQVYEGRGYGRHGAHAVGFNARALGHCFFGDHSNVLPTAAALSNTQAFITCSRNNGELTSGHWVSTHRNDRQSNTACPGQALFNTVSTWDRFHSNP</sequence>
<feature type="signal peptide" evidence="4">
    <location>
        <begin position="1"/>
        <end position="15"/>
    </location>
</feature>
<dbReference type="GO" id="GO:0008270">
    <property type="term" value="F:zinc ion binding"/>
    <property type="evidence" value="ECO:0007669"/>
    <property type="project" value="InterPro"/>
</dbReference>
<comment type="similarity">
    <text evidence="1">Belongs to the N-acetylmuramoyl-L-alanine amidase 2 family.</text>
</comment>
<reference evidence="7" key="1">
    <citation type="submission" date="2021-03" db="EMBL/GenBank/DDBJ databases">
        <title>Chromosome level genome of the anhydrobiotic midge Polypedilum vanderplanki.</title>
        <authorList>
            <person name="Yoshida Y."/>
            <person name="Kikawada T."/>
            <person name="Gusev O."/>
        </authorList>
    </citation>
    <scope>NUCLEOTIDE SEQUENCE</scope>
    <source>
        <strain evidence="7">NIAS01</strain>
        <tissue evidence="7">Whole body or cell culture</tissue>
    </source>
</reference>
<evidence type="ECO:0000313" key="7">
    <source>
        <dbReference type="EMBL" id="KAG5679928.1"/>
    </source>
</evidence>
<keyword evidence="3" id="KW-0391">Immunity</keyword>
<name>A0A9J6CDM2_POLVA</name>
<dbReference type="AlphaFoldDB" id="A0A9J6CDM2"/>
<dbReference type="CDD" id="cd06583">
    <property type="entry name" value="PGRP"/>
    <property type="match status" value="1"/>
</dbReference>
<keyword evidence="4" id="KW-0732">Signal</keyword>
<organism evidence="7 8">
    <name type="scientific">Polypedilum vanderplanki</name>
    <name type="common">Sleeping chironomid midge</name>
    <dbReference type="NCBI Taxonomy" id="319348"/>
    <lineage>
        <taxon>Eukaryota</taxon>
        <taxon>Metazoa</taxon>
        <taxon>Ecdysozoa</taxon>
        <taxon>Arthropoda</taxon>
        <taxon>Hexapoda</taxon>
        <taxon>Insecta</taxon>
        <taxon>Pterygota</taxon>
        <taxon>Neoptera</taxon>
        <taxon>Endopterygota</taxon>
        <taxon>Diptera</taxon>
        <taxon>Nematocera</taxon>
        <taxon>Chironomoidea</taxon>
        <taxon>Chironomidae</taxon>
        <taxon>Chironominae</taxon>
        <taxon>Polypedilum</taxon>
        <taxon>Polypedilum</taxon>
    </lineage>
</organism>
<dbReference type="SUPFAM" id="SSF55846">
    <property type="entry name" value="N-acetylmuramoyl-L-alanine amidase-like"/>
    <property type="match status" value="1"/>
</dbReference>
<keyword evidence="2" id="KW-0399">Innate immunity</keyword>
<protein>
    <recommendedName>
        <fullName evidence="9">Peptidoglycan-recognition protein</fullName>
    </recommendedName>
</protein>
<evidence type="ECO:0000256" key="1">
    <source>
        <dbReference type="ARBA" id="ARBA00007553"/>
    </source>
</evidence>
<feature type="chain" id="PRO_5039939037" description="Peptidoglycan-recognition protein" evidence="4">
    <location>
        <begin position="16"/>
        <end position="187"/>
    </location>
</feature>
<evidence type="ECO:0000313" key="8">
    <source>
        <dbReference type="Proteomes" id="UP001107558"/>
    </source>
</evidence>
<dbReference type="FunFam" id="3.40.80.10:FF:000001">
    <property type="entry name" value="Peptidoglycan recognition protein 1"/>
    <property type="match status" value="1"/>
</dbReference>
<gene>
    <name evidence="7" type="ORF">PVAND_009464</name>
</gene>
<dbReference type="PANTHER" id="PTHR11022:SF75">
    <property type="entry name" value="PEPTIDOGLYCAN-RECOGNITION PROTEIN SB1-RELATED"/>
    <property type="match status" value="1"/>
</dbReference>
<evidence type="ECO:0000256" key="4">
    <source>
        <dbReference type="SAM" id="SignalP"/>
    </source>
</evidence>
<evidence type="ECO:0000256" key="3">
    <source>
        <dbReference type="ARBA" id="ARBA00022859"/>
    </source>
</evidence>
<dbReference type="GO" id="GO:0045087">
    <property type="term" value="P:innate immune response"/>
    <property type="evidence" value="ECO:0007669"/>
    <property type="project" value="UniProtKB-KW"/>
</dbReference>
<dbReference type="GO" id="GO:0009253">
    <property type="term" value="P:peptidoglycan catabolic process"/>
    <property type="evidence" value="ECO:0007669"/>
    <property type="project" value="InterPro"/>
</dbReference>
<evidence type="ECO:0000259" key="5">
    <source>
        <dbReference type="SMART" id="SM00644"/>
    </source>
</evidence>
<feature type="domain" description="N-acetylmuramoyl-L-alanine amidase" evidence="5">
    <location>
        <begin position="33"/>
        <end position="170"/>
    </location>
</feature>
<dbReference type="InterPro" id="IPR002502">
    <property type="entry name" value="Amidase_domain"/>
</dbReference>
<dbReference type="PANTHER" id="PTHR11022">
    <property type="entry name" value="PEPTIDOGLYCAN RECOGNITION PROTEIN"/>
    <property type="match status" value="1"/>
</dbReference>
<dbReference type="OrthoDB" id="10001926at2759"/>
<evidence type="ECO:0000259" key="6">
    <source>
        <dbReference type="SMART" id="SM00701"/>
    </source>
</evidence>
<dbReference type="InterPro" id="IPR036505">
    <property type="entry name" value="Amidase/PGRP_sf"/>
</dbReference>
<dbReference type="InterPro" id="IPR015510">
    <property type="entry name" value="PGRP"/>
</dbReference>
<dbReference type="Gene3D" id="3.40.80.10">
    <property type="entry name" value="Peptidoglycan recognition protein-like"/>
    <property type="match status" value="1"/>
</dbReference>